<feature type="transmembrane region" description="Helical" evidence="1">
    <location>
        <begin position="57"/>
        <end position="76"/>
    </location>
</feature>
<accession>A0A1S0Z8J1</accession>
<name>A0A1S0Z8J1_SALET</name>
<keyword evidence="1" id="KW-0812">Transmembrane</keyword>
<comment type="caution">
    <text evidence="2">The sequence shown here is derived from an EMBL/GenBank/DDBJ whole genome shotgun (WGS) entry which is preliminary data.</text>
</comment>
<evidence type="ECO:0000313" key="2">
    <source>
        <dbReference type="EMBL" id="OHG59504.1"/>
    </source>
</evidence>
<dbReference type="RefSeq" id="WP_023262084.1">
    <property type="nucleotide sequence ID" value="NZ_QWDP01000009.1"/>
</dbReference>
<feature type="transmembrane region" description="Helical" evidence="1">
    <location>
        <begin position="24"/>
        <end position="45"/>
    </location>
</feature>
<dbReference type="AlphaFoldDB" id="A0A1S0Z8J1"/>
<keyword evidence="1" id="KW-1133">Transmembrane helix</keyword>
<reference evidence="2" key="1">
    <citation type="submission" date="2016-09" db="EMBL/GenBank/DDBJ databases">
        <title>Whole genome sequencing of Salmonella enterica.</title>
        <authorList>
            <person name="Bell R."/>
        </authorList>
    </citation>
    <scope>NUCLEOTIDE SEQUENCE [LARGE SCALE GENOMIC DNA]</scope>
    <source>
        <strain evidence="2">CFSAN044978</strain>
    </source>
</reference>
<evidence type="ECO:0000256" key="1">
    <source>
        <dbReference type="SAM" id="Phobius"/>
    </source>
</evidence>
<proteinExistence type="predicted"/>
<dbReference type="NCBIfam" id="TIGR03758">
    <property type="entry name" value="conj_TIGR03758"/>
    <property type="match status" value="1"/>
</dbReference>
<dbReference type="Pfam" id="PF11660">
    <property type="entry name" value="DUF3262"/>
    <property type="match status" value="1"/>
</dbReference>
<protein>
    <submittedName>
        <fullName evidence="2">Integrating conjugative element protein</fullName>
    </submittedName>
</protein>
<dbReference type="InterPro" id="IPR021676">
    <property type="entry name" value="DUF3262"/>
</dbReference>
<dbReference type="EMBL" id="MLZC01000024">
    <property type="protein sequence ID" value="OHG59504.1"/>
    <property type="molecule type" value="Genomic_DNA"/>
</dbReference>
<organism evidence="2">
    <name type="scientific">Salmonella enterica subsp. enterica serovar Saintpaul</name>
    <dbReference type="NCBI Taxonomy" id="90105"/>
    <lineage>
        <taxon>Bacteria</taxon>
        <taxon>Pseudomonadati</taxon>
        <taxon>Pseudomonadota</taxon>
        <taxon>Gammaproteobacteria</taxon>
        <taxon>Enterobacterales</taxon>
        <taxon>Enterobacteriaceae</taxon>
        <taxon>Salmonella</taxon>
    </lineage>
</organism>
<sequence length="78" mass="8582">MNQAQISAFSTGAGGIAPSDLKHLVVAIFFAFLFLWASWALRTVYVGWSNQDVRGDAVGIFVIRAVILLELAILFFSY</sequence>
<keyword evidence="1" id="KW-0472">Membrane</keyword>
<gene>
    <name evidence="2" type="ORF">A7T00_29195</name>
</gene>